<organism evidence="3 4">
    <name type="scientific">Alkalibacillus salilacus</name>
    <dbReference type="NCBI Taxonomy" id="284582"/>
    <lineage>
        <taxon>Bacteria</taxon>
        <taxon>Bacillati</taxon>
        <taxon>Bacillota</taxon>
        <taxon>Bacilli</taxon>
        <taxon>Bacillales</taxon>
        <taxon>Bacillaceae</taxon>
        <taxon>Alkalibacillus</taxon>
    </lineage>
</organism>
<feature type="domain" description="Siphovirus-type tail component RIFT-related" evidence="1">
    <location>
        <begin position="38"/>
        <end position="144"/>
    </location>
</feature>
<feature type="domain" description="Siphovirus-type tail component C-terminal" evidence="2">
    <location>
        <begin position="422"/>
        <end position="491"/>
    </location>
</feature>
<evidence type="ECO:0000259" key="1">
    <source>
        <dbReference type="Pfam" id="PF05709"/>
    </source>
</evidence>
<dbReference type="Gene3D" id="2.60.120.860">
    <property type="match status" value="1"/>
</dbReference>
<dbReference type="RefSeq" id="WP_306974773.1">
    <property type="nucleotide sequence ID" value="NZ_JAUSTQ010000002.1"/>
</dbReference>
<sequence length="492" mass="54759">MYEFVDINERGTTSTSLSIKTTFNGINLDDVLTDDTGSFQTLTIAGRSTVNNRINTTEVPGMSGAIESDGYTMDMREITVKYQIKDETNEGFRDRYNRLNDLLRGTKNELAFSDENAVFYATTQSNEVPEEDSNSLVATITFLCSDPYKYGPEKEVDLTGQGTVINVEGTQAAKPRFEFDVLAPITFAMVSNGDEYMMIGQPVDVDSYTFEKYESILSFEGSTTVGWTQAQSGEVDHVIDGSIESDGDVTKPASYGQDSGWHGPAIKQSLSESLQDFRLSTYLSSYNGYDRVGEVAIYLLDADGTQVAKLAMRDSHNQQSLHKGIVRLGYTEPHYLIDEYGDERGVWNNFAGILKLTREGTRFVAQILMGNSSQGYHTRRYVAWYDRSSNYQAPIEQVVIAFSRYGTQSSTDPNVATVKIDKINHEEGIPYIAGEGDKITFDHEDESILINGEDATDLKDFGASYFKLPPGENELALLSDVEGSVKYRPTYK</sequence>
<dbReference type="Proteomes" id="UP001224359">
    <property type="component" value="Unassembled WGS sequence"/>
</dbReference>
<dbReference type="InterPro" id="IPR008841">
    <property type="entry name" value="Siphovirus-type_tail_N"/>
</dbReference>
<dbReference type="InterPro" id="IPR006520">
    <property type="entry name" value="Dit_BPSPP_N"/>
</dbReference>
<comment type="caution">
    <text evidence="3">The sequence shown here is derived from an EMBL/GenBank/DDBJ whole genome shotgun (WGS) entry which is preliminary data.</text>
</comment>
<evidence type="ECO:0000313" key="4">
    <source>
        <dbReference type="Proteomes" id="UP001224359"/>
    </source>
</evidence>
<reference evidence="3 4" key="1">
    <citation type="submission" date="2023-07" db="EMBL/GenBank/DDBJ databases">
        <title>Genomic Encyclopedia of Type Strains, Phase IV (KMG-IV): sequencing the most valuable type-strain genomes for metagenomic binning, comparative biology and taxonomic classification.</title>
        <authorList>
            <person name="Goeker M."/>
        </authorList>
    </citation>
    <scope>NUCLEOTIDE SEQUENCE [LARGE SCALE GENOMIC DNA]</scope>
    <source>
        <strain evidence="3 4">DSM 16460</strain>
    </source>
</reference>
<dbReference type="EMBL" id="JAUSTQ010000002">
    <property type="protein sequence ID" value="MDQ0158801.1"/>
    <property type="molecule type" value="Genomic_DNA"/>
</dbReference>
<protein>
    <submittedName>
        <fullName evidence="3">Phage tail component-like protein</fullName>
    </submittedName>
</protein>
<dbReference type="Gene3D" id="2.40.30.200">
    <property type="match status" value="1"/>
</dbReference>
<gene>
    <name evidence="3" type="ORF">J2S77_000757</name>
</gene>
<dbReference type="NCBIfam" id="TIGR01633">
    <property type="entry name" value="phi3626_gp14_N"/>
    <property type="match status" value="1"/>
</dbReference>
<name>A0ABT9VCV1_9BACI</name>
<dbReference type="Pfam" id="PF05709">
    <property type="entry name" value="Sipho_tail"/>
    <property type="match status" value="1"/>
</dbReference>
<evidence type="ECO:0000313" key="3">
    <source>
        <dbReference type="EMBL" id="MDQ0158801.1"/>
    </source>
</evidence>
<evidence type="ECO:0000259" key="2">
    <source>
        <dbReference type="Pfam" id="PF22768"/>
    </source>
</evidence>
<keyword evidence="4" id="KW-1185">Reference proteome</keyword>
<accession>A0ABT9VCV1</accession>
<dbReference type="Pfam" id="PF22768">
    <property type="entry name" value="SPP1_Dit"/>
    <property type="match status" value="1"/>
</dbReference>
<dbReference type="InterPro" id="IPR054738">
    <property type="entry name" value="Siphovirus-type_tail_C"/>
</dbReference>
<proteinExistence type="predicted"/>